<keyword evidence="6 9" id="KW-0479">Metal-binding</keyword>
<evidence type="ECO:0000256" key="3">
    <source>
        <dbReference type="ARBA" id="ARBA00022603"/>
    </source>
</evidence>
<dbReference type="RefSeq" id="WP_092620918.1">
    <property type="nucleotide sequence ID" value="NZ_FMYK01000009.1"/>
</dbReference>
<protein>
    <recommendedName>
        <fullName evidence="9">23S rRNA (uracil(1939)-C(5))-methyltransferase RlmD</fullName>
        <ecNumber evidence="9">2.1.1.190</ecNumber>
    </recommendedName>
    <alternativeName>
        <fullName evidence="9">23S rRNA(m5U1939)-methyltransferase</fullName>
    </alternativeName>
</protein>
<dbReference type="OrthoDB" id="9804590at2"/>
<dbReference type="CDD" id="cd02440">
    <property type="entry name" value="AdoMet_MTases"/>
    <property type="match status" value="1"/>
</dbReference>
<dbReference type="GO" id="GO:0051539">
    <property type="term" value="F:4 iron, 4 sulfur cluster binding"/>
    <property type="evidence" value="ECO:0007669"/>
    <property type="project" value="UniProtKB-KW"/>
</dbReference>
<feature type="domain" description="TRAM" evidence="13">
    <location>
        <begin position="26"/>
        <end position="103"/>
    </location>
</feature>
<keyword evidence="4 9" id="KW-0808">Transferase</keyword>
<feature type="binding site" evidence="9">
    <location>
        <position position="349"/>
    </location>
    <ligand>
        <name>S-adenosyl-L-methionine</name>
        <dbReference type="ChEBI" id="CHEBI:59789"/>
    </ligand>
</feature>
<dbReference type="Gene3D" id="3.40.50.150">
    <property type="entry name" value="Vaccinia Virus protein VP39"/>
    <property type="match status" value="1"/>
</dbReference>
<evidence type="ECO:0000256" key="4">
    <source>
        <dbReference type="ARBA" id="ARBA00022679"/>
    </source>
</evidence>
<dbReference type="GO" id="GO:0005506">
    <property type="term" value="F:iron ion binding"/>
    <property type="evidence" value="ECO:0007669"/>
    <property type="project" value="UniProtKB-UniRule"/>
</dbReference>
<keyword evidence="7 9" id="KW-0408">Iron</keyword>
<feature type="binding site" evidence="9">
    <location>
        <position position="126"/>
    </location>
    <ligand>
        <name>[4Fe-4S] cluster</name>
        <dbReference type="ChEBI" id="CHEBI:49883"/>
    </ligand>
</feature>
<evidence type="ECO:0000256" key="2">
    <source>
        <dbReference type="ARBA" id="ARBA00022552"/>
    </source>
</evidence>
<name>A0A1G6N5N0_9GAMM</name>
<keyword evidence="8 9" id="KW-0411">Iron-sulfur</keyword>
<dbReference type="NCBIfam" id="TIGR00479">
    <property type="entry name" value="rumA"/>
    <property type="match status" value="1"/>
</dbReference>
<dbReference type="PROSITE" id="PS01230">
    <property type="entry name" value="TRMA_1"/>
    <property type="match status" value="1"/>
</dbReference>
<dbReference type="Gene3D" id="2.40.50.140">
    <property type="entry name" value="Nucleic acid-binding proteins"/>
    <property type="match status" value="1"/>
</dbReference>
<evidence type="ECO:0000313" key="14">
    <source>
        <dbReference type="EMBL" id="SDC63143.1"/>
    </source>
</evidence>
<feature type="active site" description="Nucleophile" evidence="9 10">
    <location>
        <position position="442"/>
    </location>
</feature>
<feature type="active site" evidence="11">
    <location>
        <position position="442"/>
    </location>
</feature>
<dbReference type="SUPFAM" id="SSF50249">
    <property type="entry name" value="Nucleic acid-binding proteins"/>
    <property type="match status" value="1"/>
</dbReference>
<dbReference type="EMBL" id="FMYK01000009">
    <property type="protein sequence ID" value="SDC63143.1"/>
    <property type="molecule type" value="Genomic_DNA"/>
</dbReference>
<keyword evidence="2 9" id="KW-0698">rRNA processing</keyword>
<feature type="binding site" evidence="9 10">
    <location>
        <position position="416"/>
    </location>
    <ligand>
        <name>S-adenosyl-L-methionine</name>
        <dbReference type="ChEBI" id="CHEBI:59789"/>
    </ligand>
</feature>
<reference evidence="15" key="1">
    <citation type="submission" date="2016-09" db="EMBL/GenBank/DDBJ databases">
        <authorList>
            <person name="Varghese N."/>
            <person name="Submissions S."/>
        </authorList>
    </citation>
    <scope>NUCLEOTIDE SEQUENCE [LARGE SCALE GENOMIC DNA]</scope>
    <source>
        <strain evidence="15">ANC 3699</strain>
    </source>
</reference>
<dbReference type="InterPro" id="IPR002792">
    <property type="entry name" value="TRAM_dom"/>
</dbReference>
<feature type="binding site" evidence="9 10">
    <location>
        <position position="344"/>
    </location>
    <ligand>
        <name>S-adenosyl-L-methionine</name>
        <dbReference type="ChEBI" id="CHEBI:59789"/>
    </ligand>
</feature>
<evidence type="ECO:0000256" key="8">
    <source>
        <dbReference type="ARBA" id="ARBA00023014"/>
    </source>
</evidence>
<sequence>MKKHLRSQPHQKPVDRRSRQKTTTSQTLSSEPIAFHVTSLSHEGRGVAMYGANENDFAENDLSQKESTQAGKKVFIRYALVGETVQAKLTKSHKRFDEAEMVELLSAPSKDRIQPSCKHFGQCGGCALQHLGVEAQLAHKQQVLASHLKHFANVEPLEWLAAIQNRKEDYRRRARLGVRWLAKSQQLIIGFREVQSNHLSPISECTVLDQRVSAHLDALRNCLSQLDIREKITHLEFALGDEDVALVLRHTVDMPQQDIDKLLDFVKSRVWQLYLLPDRYQSLRRIDQPDAIMRLHYALPAFDLKLAFSPMDFTQVNANVNQQTVSLACQLLDLKAGERVLDLFCGLGNFSFALARCVGATGQVVAVEGVDEMVHRGYENATLNQIDHVQFYQQDLASDFSDQAWARQGFDALLIDPPRAGASQVMHYVANFQAKRIVYVSCDPATLARDTAILIAQGYQLCKAGVMDMFTHTEHVESITLFKRIDATMVDAITTDSNLM</sequence>
<dbReference type="InterPro" id="IPR012340">
    <property type="entry name" value="NA-bd_OB-fold"/>
</dbReference>
<keyword evidence="5 9" id="KW-0949">S-adenosyl-L-methionine</keyword>
<dbReference type="AlphaFoldDB" id="A0A1G6N5N0"/>
<dbReference type="InterPro" id="IPR029063">
    <property type="entry name" value="SAM-dependent_MTases_sf"/>
</dbReference>
<gene>
    <name evidence="9" type="primary">rlmD</name>
    <name evidence="14" type="ORF">SAMN05421749_1091</name>
</gene>
<dbReference type="PROSITE" id="PS50926">
    <property type="entry name" value="TRAM"/>
    <property type="match status" value="1"/>
</dbReference>
<dbReference type="GO" id="GO:0003723">
    <property type="term" value="F:RNA binding"/>
    <property type="evidence" value="ECO:0007669"/>
    <property type="project" value="InterPro"/>
</dbReference>
<evidence type="ECO:0000259" key="13">
    <source>
        <dbReference type="PROSITE" id="PS50926"/>
    </source>
</evidence>
<dbReference type="Proteomes" id="UP000242317">
    <property type="component" value="Unassembled WGS sequence"/>
</dbReference>
<evidence type="ECO:0000256" key="12">
    <source>
        <dbReference type="SAM" id="MobiDB-lite"/>
    </source>
</evidence>
<dbReference type="InterPro" id="IPR001566">
    <property type="entry name" value="23S_rRNA_MeTrfase_RlmD"/>
</dbReference>
<feature type="binding site" evidence="9">
    <location>
        <position position="123"/>
    </location>
    <ligand>
        <name>[4Fe-4S] cluster</name>
        <dbReference type="ChEBI" id="CHEBI:49883"/>
    </ligand>
</feature>
<accession>A0A1G6N5N0</accession>
<dbReference type="Pfam" id="PF05958">
    <property type="entry name" value="tRNA_U5-meth_tr"/>
    <property type="match status" value="1"/>
</dbReference>
<evidence type="ECO:0000256" key="1">
    <source>
        <dbReference type="ARBA" id="ARBA00022485"/>
    </source>
</evidence>
<feature type="binding site" evidence="9">
    <location>
        <position position="205"/>
    </location>
    <ligand>
        <name>[4Fe-4S] cluster</name>
        <dbReference type="ChEBI" id="CHEBI:49883"/>
    </ligand>
</feature>
<comment type="function">
    <text evidence="9">Catalyzes the formation of 5-methyl-uridine at position 1939 (m5U1939) in 23S rRNA.</text>
</comment>
<comment type="catalytic activity">
    <reaction evidence="9">
        <text>uridine(1939) in 23S rRNA + S-adenosyl-L-methionine = 5-methyluridine(1939) in 23S rRNA + S-adenosyl-L-homocysteine + H(+)</text>
        <dbReference type="Rhea" id="RHEA:42908"/>
        <dbReference type="Rhea" id="RHEA-COMP:10278"/>
        <dbReference type="Rhea" id="RHEA-COMP:10279"/>
        <dbReference type="ChEBI" id="CHEBI:15378"/>
        <dbReference type="ChEBI" id="CHEBI:57856"/>
        <dbReference type="ChEBI" id="CHEBI:59789"/>
        <dbReference type="ChEBI" id="CHEBI:65315"/>
        <dbReference type="ChEBI" id="CHEBI:74447"/>
        <dbReference type="EC" id="2.1.1.190"/>
    </reaction>
</comment>
<feature type="region of interest" description="Disordered" evidence="12">
    <location>
        <begin position="1"/>
        <end position="32"/>
    </location>
</feature>
<feature type="binding site" evidence="9">
    <location>
        <position position="395"/>
    </location>
    <ligand>
        <name>S-adenosyl-L-methionine</name>
        <dbReference type="ChEBI" id="CHEBI:59789"/>
    </ligand>
</feature>
<feature type="binding site" evidence="9 10">
    <location>
        <position position="315"/>
    </location>
    <ligand>
        <name>S-adenosyl-L-methionine</name>
        <dbReference type="ChEBI" id="CHEBI:59789"/>
    </ligand>
</feature>
<keyword evidence="3 9" id="KW-0489">Methyltransferase</keyword>
<evidence type="ECO:0000256" key="9">
    <source>
        <dbReference type="HAMAP-Rule" id="MF_01010"/>
    </source>
</evidence>
<feature type="compositionally biased region" description="Low complexity" evidence="12">
    <location>
        <begin position="21"/>
        <end position="30"/>
    </location>
</feature>
<dbReference type="PANTHER" id="PTHR11061:SF49">
    <property type="entry name" value="23S RRNA (URACIL(1939)-C(5))-METHYLTRANSFERASE RLMD"/>
    <property type="match status" value="1"/>
</dbReference>
<dbReference type="HAMAP" id="MF_01010">
    <property type="entry name" value="23SrRNA_methyltr_RlmD"/>
    <property type="match status" value="1"/>
</dbReference>
<proteinExistence type="inferred from homology"/>
<dbReference type="GO" id="GO:0070041">
    <property type="term" value="F:rRNA (uridine-C5-)-methyltransferase activity"/>
    <property type="evidence" value="ECO:0007669"/>
    <property type="project" value="UniProtKB-UniRule"/>
</dbReference>
<dbReference type="GO" id="GO:0070475">
    <property type="term" value="P:rRNA base methylation"/>
    <property type="evidence" value="ECO:0007669"/>
    <property type="project" value="TreeGrafter"/>
</dbReference>
<dbReference type="Gene3D" id="2.40.50.1070">
    <property type="match status" value="1"/>
</dbReference>
<dbReference type="EC" id="2.1.1.190" evidence="9"/>
<dbReference type="PANTHER" id="PTHR11061">
    <property type="entry name" value="RNA M5U METHYLTRANSFERASE"/>
    <property type="match status" value="1"/>
</dbReference>
<feature type="binding site" evidence="9 10">
    <location>
        <position position="368"/>
    </location>
    <ligand>
        <name>S-adenosyl-L-methionine</name>
        <dbReference type="ChEBI" id="CHEBI:59789"/>
    </ligand>
</feature>
<dbReference type="InterPro" id="IPR010280">
    <property type="entry name" value="U5_MeTrfase_fam"/>
</dbReference>
<evidence type="ECO:0000256" key="5">
    <source>
        <dbReference type="ARBA" id="ARBA00022691"/>
    </source>
</evidence>
<evidence type="ECO:0000256" key="7">
    <source>
        <dbReference type="ARBA" id="ARBA00023004"/>
    </source>
</evidence>
<evidence type="ECO:0000256" key="10">
    <source>
        <dbReference type="PROSITE-ProRule" id="PRU01024"/>
    </source>
</evidence>
<dbReference type="InterPro" id="IPR030390">
    <property type="entry name" value="MeTrfase_TrmA_AS"/>
</dbReference>
<comment type="similarity">
    <text evidence="9">Belongs to the class I-like SAM-binding methyltransferase superfamily. RNA M5U methyltransferase family. RlmD subfamily.</text>
</comment>
<keyword evidence="15" id="KW-1185">Reference proteome</keyword>
<dbReference type="SUPFAM" id="SSF53335">
    <property type="entry name" value="S-adenosyl-L-methionine-dependent methyltransferases"/>
    <property type="match status" value="1"/>
</dbReference>
<dbReference type="PROSITE" id="PS51687">
    <property type="entry name" value="SAM_MT_RNA_M5U"/>
    <property type="match status" value="1"/>
</dbReference>
<feature type="binding site" evidence="9">
    <location>
        <position position="117"/>
    </location>
    <ligand>
        <name>[4Fe-4S] cluster</name>
        <dbReference type="ChEBI" id="CHEBI:49883"/>
    </ligand>
</feature>
<evidence type="ECO:0000313" key="15">
    <source>
        <dbReference type="Proteomes" id="UP000242317"/>
    </source>
</evidence>
<evidence type="ECO:0000256" key="11">
    <source>
        <dbReference type="PROSITE-ProRule" id="PRU10015"/>
    </source>
</evidence>
<keyword evidence="1 9" id="KW-0004">4Fe-4S</keyword>
<organism evidence="14 15">
    <name type="scientific">Acinetobacter marinus</name>
    <dbReference type="NCBI Taxonomy" id="281375"/>
    <lineage>
        <taxon>Bacteria</taxon>
        <taxon>Pseudomonadati</taxon>
        <taxon>Pseudomonadota</taxon>
        <taxon>Gammaproteobacteria</taxon>
        <taxon>Moraxellales</taxon>
        <taxon>Moraxellaceae</taxon>
        <taxon>Acinetobacter</taxon>
    </lineage>
</organism>
<dbReference type="NCBIfam" id="NF009639">
    <property type="entry name" value="PRK13168.1"/>
    <property type="match status" value="1"/>
</dbReference>
<evidence type="ECO:0000256" key="6">
    <source>
        <dbReference type="ARBA" id="ARBA00022723"/>
    </source>
</evidence>